<name>A0A9P1N670_9PELO</name>
<evidence type="ECO:0000313" key="2">
    <source>
        <dbReference type="EMBL" id="CAI5449322.1"/>
    </source>
</evidence>
<dbReference type="Proteomes" id="UP001152747">
    <property type="component" value="Unassembled WGS sequence"/>
</dbReference>
<protein>
    <recommendedName>
        <fullName evidence="4">RING-type domain-containing protein</fullName>
    </recommendedName>
</protein>
<reference evidence="2" key="1">
    <citation type="submission" date="2022-11" db="EMBL/GenBank/DDBJ databases">
        <authorList>
            <person name="Kikuchi T."/>
        </authorList>
    </citation>
    <scope>NUCLEOTIDE SEQUENCE</scope>
    <source>
        <strain evidence="2">PS1010</strain>
    </source>
</reference>
<sequence length="384" mass="43862">MALQFPASSPKFSLIPITPTTNIFAQNLVNSRKCVVCDLSASSFLQISTANCGHDSCTNCILKRFKEGKFECFKCSQKSENVYQFRCSMCKKSDSEENLNICQTCHPSINSKSELILSALCSTCALRKHKSHEIIEFFPHLSAFQYEIHLKNLTKKAEEFSKTGEKYRETCEHFQNAQENAQKVYESLIDFVRRAKNSEKQLEMTEKIKNFMEKWKNTNVELEKLIGSKVEIVENMKTKMEKELENGKKNVVELEEIVTLSKEVIENLTIFRFVFRKSKAKPGNPNDFRYIWFFLIVALPKLAHIYQECIILTFIISALNPDLSVQHSLVVQYITGVLSVRFMVSILLACGPLLLLPPIISRILPVSKYRVSSASAPEVINVSK</sequence>
<dbReference type="AlphaFoldDB" id="A0A9P1N670"/>
<proteinExistence type="predicted"/>
<feature type="coiled-coil region" evidence="1">
    <location>
        <begin position="230"/>
        <end position="257"/>
    </location>
</feature>
<keyword evidence="3" id="KW-1185">Reference proteome</keyword>
<evidence type="ECO:0000256" key="1">
    <source>
        <dbReference type="SAM" id="Coils"/>
    </source>
</evidence>
<dbReference type="OrthoDB" id="5835254at2759"/>
<dbReference type="EMBL" id="CANHGI010000004">
    <property type="protein sequence ID" value="CAI5449322.1"/>
    <property type="molecule type" value="Genomic_DNA"/>
</dbReference>
<accession>A0A9P1N670</accession>
<comment type="caution">
    <text evidence="2">The sequence shown here is derived from an EMBL/GenBank/DDBJ whole genome shotgun (WGS) entry which is preliminary data.</text>
</comment>
<evidence type="ECO:0000313" key="3">
    <source>
        <dbReference type="Proteomes" id="UP001152747"/>
    </source>
</evidence>
<organism evidence="2 3">
    <name type="scientific">Caenorhabditis angaria</name>
    <dbReference type="NCBI Taxonomy" id="860376"/>
    <lineage>
        <taxon>Eukaryota</taxon>
        <taxon>Metazoa</taxon>
        <taxon>Ecdysozoa</taxon>
        <taxon>Nematoda</taxon>
        <taxon>Chromadorea</taxon>
        <taxon>Rhabditida</taxon>
        <taxon>Rhabditina</taxon>
        <taxon>Rhabditomorpha</taxon>
        <taxon>Rhabditoidea</taxon>
        <taxon>Rhabditidae</taxon>
        <taxon>Peloderinae</taxon>
        <taxon>Caenorhabditis</taxon>
    </lineage>
</organism>
<gene>
    <name evidence="2" type="ORF">CAMP_LOCUS11959</name>
</gene>
<evidence type="ECO:0008006" key="4">
    <source>
        <dbReference type="Google" id="ProtNLM"/>
    </source>
</evidence>
<keyword evidence="1" id="KW-0175">Coiled coil</keyword>